<name>A0AAV2MQM2_KNICA</name>
<keyword evidence="2" id="KW-1185">Reference proteome</keyword>
<organism evidence="1 2">
    <name type="scientific">Knipowitschia caucasica</name>
    <name type="common">Caucasian dwarf goby</name>
    <name type="synonym">Pomatoschistus caucasicus</name>
    <dbReference type="NCBI Taxonomy" id="637954"/>
    <lineage>
        <taxon>Eukaryota</taxon>
        <taxon>Metazoa</taxon>
        <taxon>Chordata</taxon>
        <taxon>Craniata</taxon>
        <taxon>Vertebrata</taxon>
        <taxon>Euteleostomi</taxon>
        <taxon>Actinopterygii</taxon>
        <taxon>Neopterygii</taxon>
        <taxon>Teleostei</taxon>
        <taxon>Neoteleostei</taxon>
        <taxon>Acanthomorphata</taxon>
        <taxon>Gobiaria</taxon>
        <taxon>Gobiiformes</taxon>
        <taxon>Gobioidei</taxon>
        <taxon>Gobiidae</taxon>
        <taxon>Gobiinae</taxon>
        <taxon>Knipowitschia</taxon>
    </lineage>
</organism>
<sequence length="116" mass="11592">MSTGVCTDAAGLGVTAMAEVASAGSSAAAALGLLAELVSSLPRSWQTVASCGGDSGQVGEGRRCVVEKAVVVEEEAVVVETVVVEKGVVKKAVVVVVEKVVVVVEEEAVVVEAHMA</sequence>
<protein>
    <submittedName>
        <fullName evidence="1">Uncharacterized protein</fullName>
    </submittedName>
</protein>
<evidence type="ECO:0000313" key="1">
    <source>
        <dbReference type="EMBL" id="CAL1615517.1"/>
    </source>
</evidence>
<proteinExistence type="predicted"/>
<dbReference type="Proteomes" id="UP001497482">
    <property type="component" value="Chromosome 9"/>
</dbReference>
<gene>
    <name evidence="1" type="ORF">KC01_LOCUS41453</name>
</gene>
<evidence type="ECO:0000313" key="2">
    <source>
        <dbReference type="Proteomes" id="UP001497482"/>
    </source>
</evidence>
<dbReference type="AlphaFoldDB" id="A0AAV2MQM2"/>
<accession>A0AAV2MQM2</accession>
<dbReference type="EMBL" id="OZ035831">
    <property type="protein sequence ID" value="CAL1615517.1"/>
    <property type="molecule type" value="Genomic_DNA"/>
</dbReference>
<reference evidence="1 2" key="1">
    <citation type="submission" date="2024-04" db="EMBL/GenBank/DDBJ databases">
        <authorList>
            <person name="Waldvogel A.-M."/>
            <person name="Schoenle A."/>
        </authorList>
    </citation>
    <scope>NUCLEOTIDE SEQUENCE [LARGE SCALE GENOMIC DNA]</scope>
</reference>